<name>A0ABU8U561_9ACTN</name>
<comment type="caution">
    <text evidence="2">The sequence shown here is derived from an EMBL/GenBank/DDBJ whole genome shotgun (WGS) entry which is preliminary data.</text>
</comment>
<evidence type="ECO:0000313" key="2">
    <source>
        <dbReference type="EMBL" id="MEJ8643023.1"/>
    </source>
</evidence>
<dbReference type="PANTHER" id="PTHR35400:SF3">
    <property type="entry name" value="SLL1072 PROTEIN"/>
    <property type="match status" value="1"/>
</dbReference>
<dbReference type="InterPro" id="IPR012296">
    <property type="entry name" value="Nuclease_put_TT1808"/>
</dbReference>
<evidence type="ECO:0000313" key="3">
    <source>
        <dbReference type="Proteomes" id="UP001382904"/>
    </source>
</evidence>
<keyword evidence="2" id="KW-0378">Hydrolase</keyword>
<keyword evidence="2" id="KW-0255">Endonuclease</keyword>
<dbReference type="Gene3D" id="3.90.1570.10">
    <property type="entry name" value="tt1808, chain A"/>
    <property type="match status" value="1"/>
</dbReference>
<dbReference type="EMBL" id="JBBKAM010000002">
    <property type="protein sequence ID" value="MEJ8643023.1"/>
    <property type="molecule type" value="Genomic_DNA"/>
</dbReference>
<keyword evidence="2" id="KW-0540">Nuclease</keyword>
<sequence>MDREADVTISEIDRLHSQLSRFEDMFPGYRTEIVEGAIVMSPVKPHHNETIWEVRGLLKPQLSPEWGFISDVAVPFDEINELCPDLALIPDAERRKNLSAYSPDLIELAVEVVSPSSRHNDYQVKDRAYARRGIPHYLIFDPYKAHCMTLWNPGPDGYRGRDTIPYGGEVTVETGIGKLVIDTAGLPVDPSVDPSAVS</sequence>
<dbReference type="CDD" id="cd06260">
    <property type="entry name" value="DUF820-like"/>
    <property type="match status" value="1"/>
</dbReference>
<dbReference type="InterPro" id="IPR011335">
    <property type="entry name" value="Restrct_endonuc-II-like"/>
</dbReference>
<protein>
    <submittedName>
        <fullName evidence="2">Uma2 family endonuclease</fullName>
    </submittedName>
</protein>
<dbReference type="GO" id="GO:0004519">
    <property type="term" value="F:endonuclease activity"/>
    <property type="evidence" value="ECO:0007669"/>
    <property type="project" value="UniProtKB-KW"/>
</dbReference>
<dbReference type="Proteomes" id="UP001382904">
    <property type="component" value="Unassembled WGS sequence"/>
</dbReference>
<evidence type="ECO:0000259" key="1">
    <source>
        <dbReference type="Pfam" id="PF05685"/>
    </source>
</evidence>
<reference evidence="2 3" key="1">
    <citation type="submission" date="2024-03" db="EMBL/GenBank/DDBJ databases">
        <title>Novel Streptomyces species of biotechnological and ecological value are a feature of Machair soil.</title>
        <authorList>
            <person name="Prole J.R."/>
            <person name="Goodfellow M."/>
            <person name="Allenby N."/>
            <person name="Ward A.C."/>
        </authorList>
    </citation>
    <scope>NUCLEOTIDE SEQUENCE [LARGE SCALE GENOMIC DNA]</scope>
    <source>
        <strain evidence="2 3">MS1.HAVA.3</strain>
    </source>
</reference>
<accession>A0ABU8U561</accession>
<proteinExistence type="predicted"/>
<keyword evidence="3" id="KW-1185">Reference proteome</keyword>
<feature type="domain" description="Putative restriction endonuclease" evidence="1">
    <location>
        <begin position="22"/>
        <end position="177"/>
    </location>
</feature>
<dbReference type="InterPro" id="IPR008538">
    <property type="entry name" value="Uma2"/>
</dbReference>
<gene>
    <name evidence="2" type="ORF">WKI68_19785</name>
</gene>
<dbReference type="SUPFAM" id="SSF52980">
    <property type="entry name" value="Restriction endonuclease-like"/>
    <property type="match status" value="1"/>
</dbReference>
<organism evidence="2 3">
    <name type="scientific">Streptomyces caledonius</name>
    <dbReference type="NCBI Taxonomy" id="3134107"/>
    <lineage>
        <taxon>Bacteria</taxon>
        <taxon>Bacillati</taxon>
        <taxon>Actinomycetota</taxon>
        <taxon>Actinomycetes</taxon>
        <taxon>Kitasatosporales</taxon>
        <taxon>Streptomycetaceae</taxon>
        <taxon>Streptomyces</taxon>
    </lineage>
</organism>
<dbReference type="Pfam" id="PF05685">
    <property type="entry name" value="Uma2"/>
    <property type="match status" value="1"/>
</dbReference>
<dbReference type="PANTHER" id="PTHR35400">
    <property type="entry name" value="SLR1083 PROTEIN"/>
    <property type="match status" value="1"/>
</dbReference>